<evidence type="ECO:0000256" key="4">
    <source>
        <dbReference type="ARBA" id="ARBA00029440"/>
    </source>
</evidence>
<dbReference type="RefSeq" id="WP_012874429.1">
    <property type="nucleotide sequence ID" value="NC_013525.1"/>
</dbReference>
<dbReference type="Gene3D" id="3.50.50.60">
    <property type="entry name" value="FAD/NAD(P)-binding domain"/>
    <property type="match status" value="2"/>
</dbReference>
<gene>
    <name evidence="6" type="ordered locus">Tter_0473</name>
</gene>
<proteinExistence type="predicted"/>
<dbReference type="InterPro" id="IPR023753">
    <property type="entry name" value="FAD/NAD-binding_dom"/>
</dbReference>
<dbReference type="GO" id="GO:0006537">
    <property type="term" value="P:glutamate biosynthetic process"/>
    <property type="evidence" value="ECO:0007669"/>
    <property type="project" value="UniProtKB-KW"/>
</dbReference>
<comment type="pathway">
    <text evidence="4">Amino-acid biosynthesis.</text>
</comment>
<protein>
    <submittedName>
        <fullName evidence="6">Glutamate synthase, NADH/NADPH, small subunit</fullName>
    </submittedName>
</protein>
<dbReference type="InterPro" id="IPR009051">
    <property type="entry name" value="Helical_ferredxn"/>
</dbReference>
<dbReference type="InterPro" id="IPR051394">
    <property type="entry name" value="Glutamate_Synthase"/>
</dbReference>
<dbReference type="Proteomes" id="UP000000323">
    <property type="component" value="Chromosome 1"/>
</dbReference>
<dbReference type="STRING" id="525904.Tter_0473"/>
<dbReference type="PANTHER" id="PTHR43100">
    <property type="entry name" value="GLUTAMATE SYNTHASE [NADPH] SMALL CHAIN"/>
    <property type="match status" value="1"/>
</dbReference>
<evidence type="ECO:0000256" key="2">
    <source>
        <dbReference type="ARBA" id="ARBA00023002"/>
    </source>
</evidence>
<sequence>MVRNKLTAFIEIARHAPPRRPVEERVKDWKEVYVDLPEDVVQVQAARCMDCGVPFCHRGCPLGNLIPEWNDLVYRNHWKEAIERLHATNPFPEFTGKLCPAPCEDSCVLSINSDPVTIKQVEWKIIDHAWREGWIKPNPPAIRTGKKVAIVGSGPAGLAAAQRLNQAGHWVTVFERDDRIGGLIRYGIPEFKMDTSILNRRLNLLEQEGIVFKPNVNVGVDITADELLREFDAVILAIGATKPKDIRVPGRDLKGIHFAMEYLTMQNRRCEGDYIPDSEFISAEGKDVIIIGGGDTGADCLGTAHRQRAKSVTQFQLWAPPPKERAPNNPWPELPYVFTISAAHEEGGTREFCVSTKEFIGDENGHVRAIRAARIEVEYDEHGRRRAKEIPGSEFEMPADLVLLAMGYAGPETDGIVSQLGLELTERGNIATDAQKMTKIPGVFAAGDARIGQSLIVWALQEGRDVAKYVDLYLTENQRDSGQEKNYAA</sequence>
<keyword evidence="3" id="KW-0314">Glutamate biosynthesis</keyword>
<dbReference type="PRINTS" id="PR00419">
    <property type="entry name" value="ADXRDTASE"/>
</dbReference>
<dbReference type="SUPFAM" id="SSF46548">
    <property type="entry name" value="alpha-helical ferredoxin"/>
    <property type="match status" value="1"/>
</dbReference>
<dbReference type="InterPro" id="IPR036188">
    <property type="entry name" value="FAD/NAD-bd_sf"/>
</dbReference>
<dbReference type="HOGENOM" id="CLU_000422_3_1_0"/>
<dbReference type="Pfam" id="PF07992">
    <property type="entry name" value="Pyr_redox_2"/>
    <property type="match status" value="2"/>
</dbReference>
<evidence type="ECO:0000259" key="5">
    <source>
        <dbReference type="PROSITE" id="PS51379"/>
    </source>
</evidence>
<reference evidence="7" key="1">
    <citation type="journal article" date="2010" name="Stand. Genomic Sci.">
        <title>Complete genome sequence of 'Thermobaculum terrenum' type strain (YNP1).</title>
        <authorList>
            <person name="Kiss H."/>
            <person name="Cleland D."/>
            <person name="Lapidus A."/>
            <person name="Lucas S."/>
            <person name="Glavina Del Rio T."/>
            <person name="Nolan M."/>
            <person name="Tice H."/>
            <person name="Han C."/>
            <person name="Goodwin L."/>
            <person name="Pitluck S."/>
            <person name="Liolios K."/>
            <person name="Ivanova N."/>
            <person name="Mavromatis K."/>
            <person name="Ovchinnikova G."/>
            <person name="Pati A."/>
            <person name="Chen A."/>
            <person name="Palaniappan K."/>
            <person name="Land M."/>
            <person name="Hauser L."/>
            <person name="Chang Y."/>
            <person name="Jeffries C."/>
            <person name="Lu M."/>
            <person name="Brettin T."/>
            <person name="Detter J."/>
            <person name="Goker M."/>
            <person name="Tindall B."/>
            <person name="Beck B."/>
            <person name="McDermott T."/>
            <person name="Woyke T."/>
            <person name="Bristow J."/>
            <person name="Eisen J."/>
            <person name="Markowitz V."/>
            <person name="Hugenholtz P."/>
            <person name="Kyrpides N."/>
            <person name="Klenk H."/>
            <person name="Cheng J."/>
        </authorList>
    </citation>
    <scope>NUCLEOTIDE SEQUENCE [LARGE SCALE GENOMIC DNA]</scope>
    <source>
        <strain evidence="7">ATCC BAA-798 / YNP1</strain>
    </source>
</reference>
<name>D1CEN8_THET1</name>
<dbReference type="KEGG" id="ttr:Tter_0473"/>
<dbReference type="eggNOG" id="COG0493">
    <property type="taxonomic scope" value="Bacteria"/>
</dbReference>
<dbReference type="NCBIfam" id="TIGR01317">
    <property type="entry name" value="GOGAT_sm_gam"/>
    <property type="match status" value="1"/>
</dbReference>
<accession>D1CEN8</accession>
<dbReference type="OrthoDB" id="9803192at2"/>
<dbReference type="InterPro" id="IPR006005">
    <property type="entry name" value="Glut_synth_ssu1"/>
</dbReference>
<evidence type="ECO:0000256" key="3">
    <source>
        <dbReference type="ARBA" id="ARBA00023164"/>
    </source>
</evidence>
<dbReference type="InterPro" id="IPR028261">
    <property type="entry name" value="DPD_II"/>
</dbReference>
<evidence type="ECO:0000313" key="7">
    <source>
        <dbReference type="Proteomes" id="UP000000323"/>
    </source>
</evidence>
<keyword evidence="7" id="KW-1185">Reference proteome</keyword>
<keyword evidence="2" id="KW-0560">Oxidoreductase</keyword>
<feature type="domain" description="4Fe-4S ferredoxin-type" evidence="5">
    <location>
        <begin position="39"/>
        <end position="70"/>
    </location>
</feature>
<dbReference type="EMBL" id="CP001825">
    <property type="protein sequence ID" value="ACZ41394.1"/>
    <property type="molecule type" value="Genomic_DNA"/>
</dbReference>
<dbReference type="Pfam" id="PF14691">
    <property type="entry name" value="Fer4_20"/>
    <property type="match status" value="1"/>
</dbReference>
<dbReference type="InterPro" id="IPR017896">
    <property type="entry name" value="4Fe4S_Fe-S-bd"/>
</dbReference>
<keyword evidence="1" id="KW-0028">Amino-acid biosynthesis</keyword>
<dbReference type="SUPFAM" id="SSF51971">
    <property type="entry name" value="Nucleotide-binding domain"/>
    <property type="match status" value="2"/>
</dbReference>
<dbReference type="GO" id="GO:0051536">
    <property type="term" value="F:iron-sulfur cluster binding"/>
    <property type="evidence" value="ECO:0007669"/>
    <property type="project" value="InterPro"/>
</dbReference>
<evidence type="ECO:0000256" key="1">
    <source>
        <dbReference type="ARBA" id="ARBA00022605"/>
    </source>
</evidence>
<organism evidence="6 7">
    <name type="scientific">Thermobaculum terrenum (strain ATCC BAA-798 / CCMEE 7001 / YNP1)</name>
    <dbReference type="NCBI Taxonomy" id="525904"/>
    <lineage>
        <taxon>Bacteria</taxon>
        <taxon>Bacillati</taxon>
        <taxon>Chloroflexota</taxon>
        <taxon>Chloroflexia</taxon>
        <taxon>Candidatus Thermobaculales</taxon>
        <taxon>Candidatus Thermobaculaceae</taxon>
        <taxon>Thermobaculum</taxon>
    </lineage>
</organism>
<dbReference type="PANTHER" id="PTHR43100:SF1">
    <property type="entry name" value="GLUTAMATE SYNTHASE [NADPH] SMALL CHAIN"/>
    <property type="match status" value="1"/>
</dbReference>
<dbReference type="GO" id="GO:0016639">
    <property type="term" value="F:oxidoreductase activity, acting on the CH-NH2 group of donors, NAD or NADP as acceptor"/>
    <property type="evidence" value="ECO:0007669"/>
    <property type="project" value="InterPro"/>
</dbReference>
<dbReference type="PROSITE" id="PS51379">
    <property type="entry name" value="4FE4S_FER_2"/>
    <property type="match status" value="1"/>
</dbReference>
<evidence type="ECO:0000313" key="6">
    <source>
        <dbReference type="EMBL" id="ACZ41394.1"/>
    </source>
</evidence>
<dbReference type="AlphaFoldDB" id="D1CEN8"/>
<dbReference type="Gene3D" id="1.10.1060.10">
    <property type="entry name" value="Alpha-helical ferredoxin"/>
    <property type="match status" value="1"/>
</dbReference>